<dbReference type="NCBIfam" id="TIGR00011">
    <property type="entry name" value="YbaK_EbsC"/>
    <property type="match status" value="1"/>
</dbReference>
<dbReference type="CDD" id="cd00002">
    <property type="entry name" value="YbaK_deacylase"/>
    <property type="match status" value="1"/>
</dbReference>
<accession>A0A3A8Q4W1</accession>
<dbReference type="PANTHER" id="PTHR30411">
    <property type="entry name" value="CYTOPLASMIC PROTEIN"/>
    <property type="match status" value="1"/>
</dbReference>
<dbReference type="PANTHER" id="PTHR30411:SF0">
    <property type="entry name" value="CYS-TRNA(PRO)_CYS-TRNA(CYS) DEACYLASE YBAK"/>
    <property type="match status" value="1"/>
</dbReference>
<evidence type="ECO:0000313" key="6">
    <source>
        <dbReference type="EMBL" id="RKH61990.1"/>
    </source>
</evidence>
<dbReference type="GO" id="GO:0006412">
    <property type="term" value="P:translation"/>
    <property type="evidence" value="ECO:0007669"/>
    <property type="project" value="UniProtKB-KW"/>
</dbReference>
<proteinExistence type="inferred from homology"/>
<organism evidence="6 7">
    <name type="scientific">Corallococcus interemptor</name>
    <dbReference type="NCBI Taxonomy" id="2316720"/>
    <lineage>
        <taxon>Bacteria</taxon>
        <taxon>Pseudomonadati</taxon>
        <taxon>Myxococcota</taxon>
        <taxon>Myxococcia</taxon>
        <taxon>Myxococcales</taxon>
        <taxon>Cystobacterineae</taxon>
        <taxon>Myxococcaceae</taxon>
        <taxon>Corallococcus</taxon>
    </lineage>
</organism>
<dbReference type="SUPFAM" id="SSF55826">
    <property type="entry name" value="YbaK/ProRS associated domain"/>
    <property type="match status" value="1"/>
</dbReference>
<dbReference type="GO" id="GO:0002161">
    <property type="term" value="F:aminoacyl-tRNA deacylase activity"/>
    <property type="evidence" value="ECO:0007669"/>
    <property type="project" value="InterPro"/>
</dbReference>
<dbReference type="InterPro" id="IPR036754">
    <property type="entry name" value="YbaK/aa-tRNA-synt-asso_dom_sf"/>
</dbReference>
<reference evidence="7" key="1">
    <citation type="submission" date="2018-09" db="EMBL/GenBank/DDBJ databases">
        <authorList>
            <person name="Livingstone P.G."/>
            <person name="Whitworth D.E."/>
        </authorList>
    </citation>
    <scope>NUCLEOTIDE SEQUENCE [LARGE SCALE GENOMIC DNA]</scope>
    <source>
        <strain evidence="7">AB047A</strain>
    </source>
</reference>
<evidence type="ECO:0000313" key="7">
    <source>
        <dbReference type="Proteomes" id="UP000282656"/>
    </source>
</evidence>
<gene>
    <name evidence="6" type="primary">ybaK</name>
    <name evidence="6" type="ORF">D7X96_30630</name>
</gene>
<keyword evidence="7" id="KW-1185">Reference proteome</keyword>
<dbReference type="InterPro" id="IPR007214">
    <property type="entry name" value="YbaK/aa-tRNA-synth-assoc-dom"/>
</dbReference>
<evidence type="ECO:0000256" key="3">
    <source>
        <dbReference type="ARBA" id="ARBA00023239"/>
    </source>
</evidence>
<comment type="caution">
    <text evidence="6">The sequence shown here is derived from an EMBL/GenBank/DDBJ whole genome shotgun (WGS) entry which is preliminary data.</text>
</comment>
<dbReference type="OrthoDB" id="9809296at2"/>
<evidence type="ECO:0000256" key="1">
    <source>
        <dbReference type="ARBA" id="ARBA00009798"/>
    </source>
</evidence>
<dbReference type="AlphaFoldDB" id="A0A3A8Q4W1"/>
<evidence type="ECO:0000259" key="5">
    <source>
        <dbReference type="Pfam" id="PF04073"/>
    </source>
</evidence>
<dbReference type="InterPro" id="IPR004369">
    <property type="entry name" value="Prolyl-tRNA_editing_YbaK/EbsC"/>
</dbReference>
<protein>
    <recommendedName>
        <fullName evidence="4">Cys-tRNA(Pro)/Cys-tRNA(Cys) deacylase</fullName>
        <ecNumber evidence="4">4.2.-.-</ecNumber>
    </recommendedName>
</protein>
<dbReference type="Proteomes" id="UP000282656">
    <property type="component" value="Unassembled WGS sequence"/>
</dbReference>
<dbReference type="PIRSF" id="PIRSF006181">
    <property type="entry name" value="EbsC_YbaK"/>
    <property type="match status" value="1"/>
</dbReference>
<feature type="domain" description="YbaK/aminoacyl-tRNA synthetase-associated" evidence="5">
    <location>
        <begin position="29"/>
        <end position="144"/>
    </location>
</feature>
<dbReference type="EC" id="4.2.-.-" evidence="4"/>
<sequence length="158" mass="16751">MKTNAARLLDSLGIAYTLRDYDVDPDDLSAETVAAKVGMPAEQVFKTLVAKGDRTGVLMAVVPGNAELDLKALARLSGDRKVDTVPLKELQPLTGYIRGGVTALGGKKDYPVFVDETLELFDAVAVSAGVRGTQIVLAPADYLRVTKGRPGPISRPKA</sequence>
<comment type="similarity">
    <text evidence="1 4">Belongs to the prolyl-tRNA editing family. YbaK/EbsC subfamily.</text>
</comment>
<dbReference type="Pfam" id="PF04073">
    <property type="entry name" value="tRNA_edit"/>
    <property type="match status" value="1"/>
</dbReference>
<name>A0A3A8Q4W1_9BACT</name>
<dbReference type="GO" id="GO:0016829">
    <property type="term" value="F:lyase activity"/>
    <property type="evidence" value="ECO:0007669"/>
    <property type="project" value="UniProtKB-KW"/>
</dbReference>
<keyword evidence="3 4" id="KW-0456">Lyase</keyword>
<evidence type="ECO:0000256" key="2">
    <source>
        <dbReference type="ARBA" id="ARBA00022917"/>
    </source>
</evidence>
<dbReference type="EMBL" id="RAWM01000119">
    <property type="protein sequence ID" value="RKH61990.1"/>
    <property type="molecule type" value="Genomic_DNA"/>
</dbReference>
<dbReference type="RefSeq" id="WP_121723190.1">
    <property type="nucleotide sequence ID" value="NZ_RAWM01000119.1"/>
</dbReference>
<keyword evidence="2 4" id="KW-0648">Protein biosynthesis</keyword>
<dbReference type="Gene3D" id="3.90.960.10">
    <property type="entry name" value="YbaK/aminoacyl-tRNA synthetase-associated domain"/>
    <property type="match status" value="1"/>
</dbReference>
<evidence type="ECO:0000256" key="4">
    <source>
        <dbReference type="PIRNR" id="PIRNR006181"/>
    </source>
</evidence>